<dbReference type="InterPro" id="IPR013766">
    <property type="entry name" value="Thioredoxin_domain"/>
</dbReference>
<dbReference type="InParanoid" id="A0A078A3W1"/>
<keyword evidence="8" id="KW-1185">Reference proteome</keyword>
<keyword evidence="5" id="KW-0676">Redox-active center</keyword>
<dbReference type="PANTHER" id="PTHR10438:SF463">
    <property type="entry name" value="THIOREDOXIN"/>
    <property type="match status" value="1"/>
</dbReference>
<evidence type="ECO:0000259" key="6">
    <source>
        <dbReference type="PROSITE" id="PS51352"/>
    </source>
</evidence>
<evidence type="ECO:0000256" key="5">
    <source>
        <dbReference type="PIRSR" id="PIRSR000077-4"/>
    </source>
</evidence>
<dbReference type="InterPro" id="IPR005746">
    <property type="entry name" value="Thioredoxin"/>
</dbReference>
<dbReference type="PROSITE" id="PS51352">
    <property type="entry name" value="THIOREDOXIN_2"/>
    <property type="match status" value="1"/>
</dbReference>
<feature type="active site" description="Nucleophile" evidence="4">
    <location>
        <position position="39"/>
    </location>
</feature>
<reference evidence="7 8" key="1">
    <citation type="submission" date="2014-06" db="EMBL/GenBank/DDBJ databases">
        <authorList>
            <person name="Swart Estienne"/>
        </authorList>
    </citation>
    <scope>NUCLEOTIDE SEQUENCE [LARGE SCALE GENOMIC DNA]</scope>
    <source>
        <strain evidence="7 8">130c</strain>
    </source>
</reference>
<comment type="similarity">
    <text evidence="2">Belongs to the thioredoxin family. Plant H-type subfamily.</text>
</comment>
<evidence type="ECO:0000256" key="3">
    <source>
        <dbReference type="PIRNR" id="PIRNR000077"/>
    </source>
</evidence>
<evidence type="ECO:0000256" key="2">
    <source>
        <dbReference type="ARBA" id="ARBA00038353"/>
    </source>
</evidence>
<evidence type="ECO:0000313" key="7">
    <source>
        <dbReference type="EMBL" id="CDW76213.1"/>
    </source>
</evidence>
<feature type="site" description="Contributes to redox potential value" evidence="4">
    <location>
        <position position="38"/>
    </location>
</feature>
<organism evidence="7 8">
    <name type="scientific">Stylonychia lemnae</name>
    <name type="common">Ciliate</name>
    <dbReference type="NCBI Taxonomy" id="5949"/>
    <lineage>
        <taxon>Eukaryota</taxon>
        <taxon>Sar</taxon>
        <taxon>Alveolata</taxon>
        <taxon>Ciliophora</taxon>
        <taxon>Intramacronucleata</taxon>
        <taxon>Spirotrichea</taxon>
        <taxon>Stichotrichia</taxon>
        <taxon>Sporadotrichida</taxon>
        <taxon>Oxytrichidae</taxon>
        <taxon>Stylonychinae</taxon>
        <taxon>Stylonychia</taxon>
    </lineage>
</organism>
<feature type="disulfide bond" description="Redox-active" evidence="5">
    <location>
        <begin position="36"/>
        <end position="39"/>
    </location>
</feature>
<evidence type="ECO:0000256" key="1">
    <source>
        <dbReference type="ARBA" id="ARBA00023157"/>
    </source>
</evidence>
<dbReference type="Proteomes" id="UP000039865">
    <property type="component" value="Unassembled WGS sequence"/>
</dbReference>
<dbReference type="Gene3D" id="3.40.30.10">
    <property type="entry name" value="Glutaredoxin"/>
    <property type="match status" value="1"/>
</dbReference>
<feature type="active site" description="Nucleophile" evidence="4">
    <location>
        <position position="36"/>
    </location>
</feature>
<dbReference type="Pfam" id="PF00085">
    <property type="entry name" value="Thioredoxin"/>
    <property type="match status" value="1"/>
</dbReference>
<dbReference type="GO" id="GO:0015035">
    <property type="term" value="F:protein-disulfide reductase activity"/>
    <property type="evidence" value="ECO:0007669"/>
    <property type="project" value="InterPro"/>
</dbReference>
<feature type="domain" description="Thioredoxin" evidence="6">
    <location>
        <begin position="1"/>
        <end position="112"/>
    </location>
</feature>
<protein>
    <recommendedName>
        <fullName evidence="3">Thioredoxin</fullName>
    </recommendedName>
</protein>
<dbReference type="SUPFAM" id="SSF52833">
    <property type="entry name" value="Thioredoxin-like"/>
    <property type="match status" value="1"/>
</dbReference>
<dbReference type="OrthoDB" id="2121326at2759"/>
<evidence type="ECO:0000256" key="4">
    <source>
        <dbReference type="PIRSR" id="PIRSR000077-1"/>
    </source>
</evidence>
<feature type="site" description="Contributes to redox potential value" evidence="4">
    <location>
        <position position="37"/>
    </location>
</feature>
<dbReference type="CDD" id="cd02947">
    <property type="entry name" value="TRX_family"/>
    <property type="match status" value="1"/>
</dbReference>
<dbReference type="PIRSF" id="PIRSF000077">
    <property type="entry name" value="Thioredoxin"/>
    <property type="match status" value="1"/>
</dbReference>
<feature type="site" description="Deprotonates C-terminal active site Cys" evidence="4">
    <location>
        <position position="30"/>
    </location>
</feature>
<proteinExistence type="inferred from homology"/>
<keyword evidence="1 5" id="KW-1015">Disulfide bond</keyword>
<accession>A0A078A3W1</accession>
<evidence type="ECO:0000313" key="8">
    <source>
        <dbReference type="Proteomes" id="UP000039865"/>
    </source>
</evidence>
<dbReference type="PRINTS" id="PR00421">
    <property type="entry name" value="THIOREDOXIN"/>
</dbReference>
<dbReference type="InterPro" id="IPR050620">
    <property type="entry name" value="Thioredoxin_H-type-like"/>
</dbReference>
<gene>
    <name evidence="7" type="primary">Contig8607.g9190</name>
    <name evidence="7" type="ORF">STYLEM_5212</name>
</gene>
<dbReference type="PANTHER" id="PTHR10438">
    <property type="entry name" value="THIOREDOXIN"/>
    <property type="match status" value="1"/>
</dbReference>
<dbReference type="InterPro" id="IPR036249">
    <property type="entry name" value="Thioredoxin-like_sf"/>
</dbReference>
<name>A0A078A3W1_STYLE</name>
<dbReference type="OMA" id="HIHYVTD"/>
<sequence length="112" mass="12603">MSEGLFVPATSKAVFDELVASAGDKPVFVDFYATWCGKCELLKPDLEAIAEQHKTEAVYIMVDVEENDEVAEEFQVESLPTVIYLQGKEKKGEMKGSKPENFKKFMEEVFAK</sequence>
<dbReference type="EMBL" id="CCKQ01005060">
    <property type="protein sequence ID" value="CDW76213.1"/>
    <property type="molecule type" value="Genomic_DNA"/>
</dbReference>
<dbReference type="AlphaFoldDB" id="A0A078A3W1"/>